<keyword evidence="1" id="KW-0472">Membrane</keyword>
<dbReference type="EMBL" id="MFQZ01000008">
    <property type="protein sequence ID" value="OGH88019.1"/>
    <property type="molecule type" value="Genomic_DNA"/>
</dbReference>
<keyword evidence="1" id="KW-0812">Transmembrane</keyword>
<dbReference type="STRING" id="1798704.A3J93_02505"/>
<accession>A0A1F6NVS2</accession>
<reference evidence="2 3" key="1">
    <citation type="journal article" date="2016" name="Nat. Commun.">
        <title>Thousands of microbial genomes shed light on interconnected biogeochemical processes in an aquifer system.</title>
        <authorList>
            <person name="Anantharaman K."/>
            <person name="Brown C.T."/>
            <person name="Hug L.A."/>
            <person name="Sharon I."/>
            <person name="Castelle C.J."/>
            <person name="Probst A.J."/>
            <person name="Thomas B.C."/>
            <person name="Singh A."/>
            <person name="Wilkins M.J."/>
            <person name="Karaoz U."/>
            <person name="Brodie E.L."/>
            <person name="Williams K.H."/>
            <person name="Hubbard S.S."/>
            <person name="Banfield J.F."/>
        </authorList>
    </citation>
    <scope>NUCLEOTIDE SEQUENCE [LARGE SCALE GENOMIC DNA]</scope>
</reference>
<evidence type="ECO:0000256" key="1">
    <source>
        <dbReference type="SAM" id="Phobius"/>
    </source>
</evidence>
<protein>
    <recommendedName>
        <fullName evidence="4">Type 4 fimbrial biogenesis protein PilX N-terminal domain-containing protein</fullName>
    </recommendedName>
</protein>
<evidence type="ECO:0008006" key="4">
    <source>
        <dbReference type="Google" id="ProtNLM"/>
    </source>
</evidence>
<organism evidence="2 3">
    <name type="scientific">Candidatus Magasanikbacteria bacterium RIFOXYC2_FULL_42_28</name>
    <dbReference type="NCBI Taxonomy" id="1798704"/>
    <lineage>
        <taxon>Bacteria</taxon>
        <taxon>Candidatus Magasanikiibacteriota</taxon>
    </lineage>
</organism>
<name>A0A1F6NVS2_9BACT</name>
<evidence type="ECO:0000313" key="3">
    <source>
        <dbReference type="Proteomes" id="UP000177907"/>
    </source>
</evidence>
<dbReference type="Proteomes" id="UP000177907">
    <property type="component" value="Unassembled WGS sequence"/>
</dbReference>
<dbReference type="AlphaFoldDB" id="A0A1F6NVS2"/>
<comment type="caution">
    <text evidence="2">The sequence shown here is derived from an EMBL/GenBank/DDBJ whole genome shotgun (WGS) entry which is preliminary data.</text>
</comment>
<proteinExistence type="predicted"/>
<evidence type="ECO:0000313" key="2">
    <source>
        <dbReference type="EMBL" id="OGH88019.1"/>
    </source>
</evidence>
<sequence length="458" mass="50564">MLNIYKKLKFDKRGTALLFALIFGAISFSLIVVGVTGYAVLENRASVHKHNREMAFQIAEAGVNYYRWHLAHDKTDYQDGTGAVGPYIHEYEDKDGNVIGHYSLNIIPPQSGSTVVTIESTGWLDLQPDSKRTLKARVGFPALTDFAYLTNVDIWIGDSETANGKLHANGGARFDGIGNAPITSAVPTYICKQHHGCGNQEKPGVWGDGDESLWEFPVPAQDFSRVTAKLAEIKREAEINGIYLTSSGKQGYRLEFRADGKINIYKVNTTDCYYGQDYWGNGHARFGWFCIDAATFGTAVVYDMPTNGYIYVEDMVWVDGIVNGRATVGTADDKSIVINNNLTYLAKDGTNVLGLIAEKNILLPYIAPNYLEVDAAMLAQTGAAKRYFYMGNKRESLTIYGSIISNDLWTWSYVSGGGSVVSGYKNTYATYDANLTLNPPPGFPVGSEYFLVSWEEIE</sequence>
<feature type="transmembrane region" description="Helical" evidence="1">
    <location>
        <begin position="16"/>
        <end position="41"/>
    </location>
</feature>
<gene>
    <name evidence="2" type="ORF">A3J93_02505</name>
</gene>
<keyword evidence="1" id="KW-1133">Transmembrane helix</keyword>